<accession>A0A0M9AIJ5</accession>
<name>A0A0M9AIJ5_9EURY</name>
<proteinExistence type="predicted"/>
<reference evidence="1 2" key="1">
    <citation type="submission" date="2015-08" db="EMBL/GenBank/DDBJ databases">
        <title>Genomes of Isolates from Cabo Rojo, PR.</title>
        <authorList>
            <person name="Sanchez-Nieves R.L."/>
            <person name="Montalvo-Rodriguez R."/>
        </authorList>
    </citation>
    <scope>NUCLEOTIDE SEQUENCE [LARGE SCALE GENOMIC DNA]</scope>
    <source>
        <strain evidence="1 2">SL3</strain>
    </source>
</reference>
<dbReference type="EMBL" id="LIUF01000008">
    <property type="protein sequence ID" value="KOX91575.1"/>
    <property type="molecule type" value="Genomic_DNA"/>
</dbReference>
<evidence type="ECO:0000313" key="2">
    <source>
        <dbReference type="Proteomes" id="UP000037729"/>
    </source>
</evidence>
<comment type="caution">
    <text evidence="1">The sequence shown here is derived from an EMBL/GenBank/DDBJ whole genome shotgun (WGS) entry which is preliminary data.</text>
</comment>
<gene>
    <name evidence="1" type="ORF">AMS69_17775</name>
</gene>
<dbReference type="PATRIC" id="fig|1705562.3.peg.2040"/>
<dbReference type="Proteomes" id="UP000037729">
    <property type="component" value="Unassembled WGS sequence"/>
</dbReference>
<sequence>MIRPRDREFDSNGEYEYQEFDLADSDLTVNLTHRPDGDTTILISREGDGVEAAIIADEDDRMTARVEEENEEEKV</sequence>
<dbReference type="AlphaFoldDB" id="A0A0M9AIJ5"/>
<organism evidence="1 2">
    <name type="scientific">Haloarcula rubripromontorii</name>
    <dbReference type="NCBI Taxonomy" id="1705562"/>
    <lineage>
        <taxon>Archaea</taxon>
        <taxon>Methanobacteriati</taxon>
        <taxon>Methanobacteriota</taxon>
        <taxon>Stenosarchaea group</taxon>
        <taxon>Halobacteria</taxon>
        <taxon>Halobacteriales</taxon>
        <taxon>Haloarculaceae</taxon>
        <taxon>Haloarcula</taxon>
    </lineage>
</organism>
<keyword evidence="2" id="KW-1185">Reference proteome</keyword>
<protein>
    <submittedName>
        <fullName evidence="1">Uncharacterized protein</fullName>
    </submittedName>
</protein>
<evidence type="ECO:0000313" key="1">
    <source>
        <dbReference type="EMBL" id="KOX91575.1"/>
    </source>
</evidence>